<dbReference type="SUPFAM" id="SSF56281">
    <property type="entry name" value="Metallo-hydrolase/oxidoreductase"/>
    <property type="match status" value="1"/>
</dbReference>
<dbReference type="OrthoDB" id="7177610at2"/>
<evidence type="ECO:0000313" key="1">
    <source>
        <dbReference type="EMBL" id="BBZ33682.1"/>
    </source>
</evidence>
<reference evidence="1" key="1">
    <citation type="journal article" date="2019" name="Emerg. Microbes Infect.">
        <title>Comprehensive subspecies identification of 175 nontuberculous mycobacteria species based on 7547 genomic profiles.</title>
        <authorList>
            <person name="Matsumoto Y."/>
            <person name="Kinjo T."/>
            <person name="Motooka D."/>
            <person name="Nabeya D."/>
            <person name="Jung N."/>
            <person name="Uechi K."/>
            <person name="Horii T."/>
            <person name="Iida T."/>
            <person name="Fujita J."/>
            <person name="Nakamura S."/>
        </authorList>
    </citation>
    <scope>NUCLEOTIDE SEQUENCE [LARGE SCALE GENOMIC DNA]</scope>
    <source>
        <strain evidence="1">JCM 13671</strain>
    </source>
</reference>
<dbReference type="PANTHER" id="PTHR30619">
    <property type="entry name" value="DNA INTERNALIZATION/COMPETENCE PROTEIN COMEC/REC2"/>
    <property type="match status" value="1"/>
</dbReference>
<dbReference type="EMBL" id="AP022612">
    <property type="protein sequence ID" value="BBZ33682.1"/>
    <property type="molecule type" value="Genomic_DNA"/>
</dbReference>
<proteinExistence type="predicted"/>
<gene>
    <name evidence="1" type="ORF">MCNF_22870</name>
</gene>
<keyword evidence="2" id="KW-1185">Reference proteome</keyword>
<name>A0A7I7XY17_9MYCO</name>
<organism evidence="1 2">
    <name type="scientific">Mycolicibacterium confluentis</name>
    <dbReference type="NCBI Taxonomy" id="28047"/>
    <lineage>
        <taxon>Bacteria</taxon>
        <taxon>Bacillati</taxon>
        <taxon>Actinomycetota</taxon>
        <taxon>Actinomycetes</taxon>
        <taxon>Mycobacteriales</taxon>
        <taxon>Mycobacteriaceae</taxon>
        <taxon>Mycolicibacterium</taxon>
    </lineage>
</organism>
<dbReference type="Proteomes" id="UP000466931">
    <property type="component" value="Chromosome"/>
</dbReference>
<reference evidence="1" key="2">
    <citation type="submission" date="2020-02" db="EMBL/GenBank/DDBJ databases">
        <authorList>
            <person name="Matsumoto Y."/>
            <person name="Motooka D."/>
            <person name="Nakamura S."/>
        </authorList>
    </citation>
    <scope>NUCLEOTIDE SEQUENCE</scope>
    <source>
        <strain evidence="1">JCM 13671</strain>
    </source>
</reference>
<evidence type="ECO:0008006" key="3">
    <source>
        <dbReference type="Google" id="ProtNLM"/>
    </source>
</evidence>
<protein>
    <recommendedName>
        <fullName evidence="3">MBL fold hydrolase</fullName>
    </recommendedName>
</protein>
<sequence length="436" mass="47250">MTEVASARLRAYNVGFGDCLLLTLTYTDNDRRSILIDFGSTQMPRSAPPSRMADVAADIRTQTDGHLDMVVATHRHADHISGFGSGPSGDIIEALRPGVVVQPWTEAPDLATNATAPRGTRTRDAMLAATMNEMHSFAAGARAEGRRLKQGNDFPAVVADKLAFLGETNLKNKAAVTRLMKMGARDAIYTKFGDDLTDPTLIPGVKISVLGPPTLAQAPSIARQARTDADEFWHLAGAWGMAAATGDASGLDLNAVVAPLFPDAVVDLPKEAEWLVPRINRAYVSGMMSLLRVMDGVLNNTSVILLIQIAGTRLLFPGDAQIENWSYALFDAPNSEAIRAELADTHLYKVGHHGSLNATPKTLWNHFEHRSTNGRDPRRLISVVSTLAGKHGTPQSRTEVPRKTLLAELEAKSEFHSTQDHSAAKRPWVDVDVPIY</sequence>
<accession>A0A7I7XY17</accession>
<dbReference type="InterPro" id="IPR036866">
    <property type="entry name" value="RibonucZ/Hydroxyglut_hydro"/>
</dbReference>
<dbReference type="Gene3D" id="3.60.15.10">
    <property type="entry name" value="Ribonuclease Z/Hydroxyacylglutathione hydrolase-like"/>
    <property type="match status" value="2"/>
</dbReference>
<dbReference type="InterPro" id="IPR052159">
    <property type="entry name" value="Competence_DNA_uptake"/>
</dbReference>
<dbReference type="RefSeq" id="WP_133057732.1">
    <property type="nucleotide sequence ID" value="NZ_AP022612.1"/>
</dbReference>
<dbReference type="AlphaFoldDB" id="A0A7I7XY17"/>
<evidence type="ECO:0000313" key="2">
    <source>
        <dbReference type="Proteomes" id="UP000466931"/>
    </source>
</evidence>
<dbReference type="PANTHER" id="PTHR30619:SF1">
    <property type="entry name" value="RECOMBINATION PROTEIN 2"/>
    <property type="match status" value="1"/>
</dbReference>